<name>A0ABS2WCG7_9GAMM</name>
<evidence type="ECO:0000313" key="5">
    <source>
        <dbReference type="EMBL" id="MBN0989414.1"/>
    </source>
</evidence>
<dbReference type="CDD" id="cd02440">
    <property type="entry name" value="AdoMet_MTases"/>
    <property type="match status" value="1"/>
</dbReference>
<evidence type="ECO:0000313" key="6">
    <source>
        <dbReference type="Proteomes" id="UP000760472"/>
    </source>
</evidence>
<dbReference type="InterPro" id="IPR029044">
    <property type="entry name" value="Nucleotide-diphossugar_trans"/>
</dbReference>
<dbReference type="GO" id="GO:0008168">
    <property type="term" value="F:methyltransferase activity"/>
    <property type="evidence" value="ECO:0007669"/>
    <property type="project" value="UniProtKB-KW"/>
</dbReference>
<proteinExistence type="predicted"/>
<comment type="caution">
    <text evidence="5">The sequence shown here is derived from an EMBL/GenBank/DDBJ whole genome shotgun (WGS) entry which is preliminary data.</text>
</comment>
<dbReference type="PANTHER" id="PTHR40048">
    <property type="entry name" value="RHAMNOSYL O-METHYLTRANSFERASE"/>
    <property type="match status" value="1"/>
</dbReference>
<dbReference type="PANTHER" id="PTHR40048:SF1">
    <property type="entry name" value="RHAMNOSYL O-METHYLTRANSFERASE"/>
    <property type="match status" value="1"/>
</dbReference>
<dbReference type="Gene3D" id="3.40.50.150">
    <property type="entry name" value="Vaccinia Virus protein VP39"/>
    <property type="match status" value="3"/>
</dbReference>
<dbReference type="Gene3D" id="3.90.550.10">
    <property type="entry name" value="Spore Coat Polysaccharide Biosynthesis Protein SpsA, Chain A"/>
    <property type="match status" value="1"/>
</dbReference>
<dbReference type="SUPFAM" id="SSF53448">
    <property type="entry name" value="Nucleotide-diphospho-sugar transferases"/>
    <property type="match status" value="1"/>
</dbReference>
<dbReference type="CDD" id="cd00761">
    <property type="entry name" value="Glyco_tranf_GTA_type"/>
    <property type="match status" value="1"/>
</dbReference>
<gene>
    <name evidence="5" type="ORF">JW498_18775</name>
</gene>
<organism evidence="5 6">
    <name type="scientific">Amphritea pacifica</name>
    <dbReference type="NCBI Taxonomy" id="2811233"/>
    <lineage>
        <taxon>Bacteria</taxon>
        <taxon>Pseudomonadati</taxon>
        <taxon>Pseudomonadota</taxon>
        <taxon>Gammaproteobacteria</taxon>
        <taxon>Oceanospirillales</taxon>
        <taxon>Oceanospirillaceae</taxon>
        <taxon>Amphritea</taxon>
    </lineage>
</organism>
<dbReference type="InterPro" id="IPR029063">
    <property type="entry name" value="SAM-dependent_MTases_sf"/>
</dbReference>
<feature type="domain" description="Glycosyltransferase 2-like" evidence="3">
    <location>
        <begin position="458"/>
        <end position="613"/>
    </location>
</feature>
<dbReference type="Pfam" id="PF04989">
    <property type="entry name" value="RMNT_CmcI"/>
    <property type="match status" value="1"/>
</dbReference>
<evidence type="ECO:0000256" key="1">
    <source>
        <dbReference type="ARBA" id="ARBA00022603"/>
    </source>
</evidence>
<evidence type="ECO:0000259" key="4">
    <source>
        <dbReference type="Pfam" id="PF08241"/>
    </source>
</evidence>
<dbReference type="SUPFAM" id="SSF53335">
    <property type="entry name" value="S-adenosyl-L-methionine-dependent methyltransferases"/>
    <property type="match status" value="3"/>
</dbReference>
<sequence>MHASSFENMKKCYQKYIVGSELEQRTPLLVLDVGGADVNGSYSDIFSGSNIQYLGADLAPGAGVSVVLDDPNTLPLEDSSVDIVISGQMLEHCEFFWEIFAEFVRVLKDDGYIFLIAPSSGPIHKFPVDCYRFYPDSYRALAKYTGCHLVEVWHDDRGPWDDLVGVFKKSEGVEKDSENDISLVLENNSKAGILSTEFDIVKGELPYTELLKFIHESILPDCYLEIGVRNGRSLSLASCDAVGVDPDPEITHELGDNTRVVSQTSDYFFEQAIDPVLQRKPDLVFIDGMHLFENVLRDFINVERVSGPHTVVVVDDIYPNHPKQAARERNTRVWTGDVWKLHTILKKYRPDLTLIPINTSPTGLLVILGLNFRNKVLTSRYNPIVREALYSLDTPDQGTINREGALSPSEENMRQLFQVIYRARRLKLPYKSQSEVYDRLLNRDSNKSSEKSKQLAMSVIVISYNMARELPRTLKSLSPPFQKNISVDDYEIIVVDNGSSDNLDKVMCQAISPNIRFIVTDGCSVSPVRAINHGLNVARGELVGVMIDGARMASPGLLNKALSASKSSPHAAIGTLAFHLGEDVQMKSVLAGYNQTVEDELLNSVGWEEDGYKLFDVSVFAGSSSGGWFDLPAETNALFLRANDWIKIGGYDERFQQPGGGLANLDTWRRVCCDSYFDVVMLLGEGTFHQFHGGTATNAITSAWDAFNKEYKSIRGCDYKRPGNVNVSYFGSIQDNQRASLLESLFKSLPDFNKLPTSNLEVQERSFNSKFPPSLLAEIQKGVMNTTYRNISFLKSPLDIGIYYKLFDKVLPKTVIEIGSKFGGSALWFADMLSAYGVESPKVLSIDIELLADFSDERIDFITGDAGHLDEVLSESLMNSLPRPMLIIEDSSHLYHHSMAVLNFFHGYLQKGDYIVVEDGVCAQFSESRYRVYDNGPNRAVKEFLLAHGDSYEIDTDLCDHYGINATYNPNGYLKRL</sequence>
<protein>
    <submittedName>
        <fullName evidence="5">Class I SAM-dependent methyltransferase</fullName>
    </submittedName>
</protein>
<dbReference type="InterPro" id="IPR007072">
    <property type="entry name" value="RNMT_CmcI"/>
</dbReference>
<keyword evidence="1 5" id="KW-0489">Methyltransferase</keyword>
<reference evidence="5 6" key="1">
    <citation type="submission" date="2021-02" db="EMBL/GenBank/DDBJ databases">
        <title>A novel species of genus Amphritea isolated from a fishpond in China.</title>
        <authorList>
            <person name="Lu H."/>
        </authorList>
    </citation>
    <scope>NUCLEOTIDE SEQUENCE [LARGE SCALE GENOMIC DNA]</scope>
    <source>
        <strain evidence="5 6">RP18W</strain>
    </source>
</reference>
<keyword evidence="2" id="KW-0808">Transferase</keyword>
<evidence type="ECO:0000256" key="2">
    <source>
        <dbReference type="ARBA" id="ARBA00022679"/>
    </source>
</evidence>
<dbReference type="Proteomes" id="UP000760472">
    <property type="component" value="Unassembled WGS sequence"/>
</dbReference>
<feature type="domain" description="Methyltransferase type 11" evidence="4">
    <location>
        <begin position="61"/>
        <end position="114"/>
    </location>
</feature>
<evidence type="ECO:0000259" key="3">
    <source>
        <dbReference type="Pfam" id="PF00535"/>
    </source>
</evidence>
<dbReference type="GO" id="GO:0032259">
    <property type="term" value="P:methylation"/>
    <property type="evidence" value="ECO:0007669"/>
    <property type="project" value="UniProtKB-KW"/>
</dbReference>
<dbReference type="RefSeq" id="WP_205214303.1">
    <property type="nucleotide sequence ID" value="NZ_JAFFZP010000040.1"/>
</dbReference>
<dbReference type="InterPro" id="IPR013216">
    <property type="entry name" value="Methyltransf_11"/>
</dbReference>
<accession>A0ABS2WCG7</accession>
<keyword evidence="6" id="KW-1185">Reference proteome</keyword>
<dbReference type="EMBL" id="JAFFZP010000040">
    <property type="protein sequence ID" value="MBN0989414.1"/>
    <property type="molecule type" value="Genomic_DNA"/>
</dbReference>
<dbReference type="Pfam" id="PF08241">
    <property type="entry name" value="Methyltransf_11"/>
    <property type="match status" value="1"/>
</dbReference>
<dbReference type="Pfam" id="PF13578">
    <property type="entry name" value="Methyltransf_24"/>
    <property type="match status" value="1"/>
</dbReference>
<dbReference type="Pfam" id="PF00535">
    <property type="entry name" value="Glycos_transf_2"/>
    <property type="match status" value="1"/>
</dbReference>
<dbReference type="InterPro" id="IPR001173">
    <property type="entry name" value="Glyco_trans_2-like"/>
</dbReference>